<comment type="caution">
    <text evidence="2">The sequence shown here is derived from an EMBL/GenBank/DDBJ whole genome shotgun (WGS) entry which is preliminary data.</text>
</comment>
<evidence type="ECO:0000259" key="1">
    <source>
        <dbReference type="Pfam" id="PF13302"/>
    </source>
</evidence>
<accession>A0ABT3I787</accession>
<protein>
    <submittedName>
        <fullName evidence="2">GNAT family N-acetyltransferase</fullName>
    </submittedName>
</protein>
<dbReference type="Proteomes" id="UP001163714">
    <property type="component" value="Unassembled WGS sequence"/>
</dbReference>
<name>A0ABT3I787_9GAMM</name>
<dbReference type="EMBL" id="JAPDMX010000009">
    <property type="protein sequence ID" value="MCW3171931.1"/>
    <property type="molecule type" value="Genomic_DNA"/>
</dbReference>
<sequence length="189" mass="21650">MAEPRILETTRLQLIQMTLEEQGLLFELDQDEAVMRFINGGHKTTMEQIEQYFMPRLRRYHDPVKGYGLWKVYPKAVKGIPETLAGQYLGWILVRPMFFFTDSPHVNDIELGWRFKKIAWGQGIGTEAARAVADFVASHSEVNALSAIADEDNHASINIMTKLGMSFVKKAPHPDVPDNQQVVFYQRKI</sequence>
<dbReference type="RefSeq" id="WP_264725466.1">
    <property type="nucleotide sequence ID" value="NZ_JAPDMX010000009.1"/>
</dbReference>
<proteinExistence type="predicted"/>
<dbReference type="Gene3D" id="3.40.630.30">
    <property type="match status" value="1"/>
</dbReference>
<dbReference type="InterPro" id="IPR016181">
    <property type="entry name" value="Acyl_CoA_acyltransferase"/>
</dbReference>
<dbReference type="InterPro" id="IPR051531">
    <property type="entry name" value="N-acetyltransferase"/>
</dbReference>
<feature type="domain" description="N-acetyltransferase" evidence="1">
    <location>
        <begin position="11"/>
        <end position="165"/>
    </location>
</feature>
<evidence type="ECO:0000313" key="3">
    <source>
        <dbReference type="Proteomes" id="UP001163714"/>
    </source>
</evidence>
<keyword evidence="3" id="KW-1185">Reference proteome</keyword>
<dbReference type="PANTHER" id="PTHR43792:SF1">
    <property type="entry name" value="N-ACETYLTRANSFERASE DOMAIN-CONTAINING PROTEIN"/>
    <property type="match status" value="1"/>
</dbReference>
<evidence type="ECO:0000313" key="2">
    <source>
        <dbReference type="EMBL" id="MCW3171931.1"/>
    </source>
</evidence>
<dbReference type="SUPFAM" id="SSF55729">
    <property type="entry name" value="Acyl-CoA N-acyltransferases (Nat)"/>
    <property type="match status" value="1"/>
</dbReference>
<gene>
    <name evidence="2" type="ORF">OHT75_05530</name>
</gene>
<dbReference type="InterPro" id="IPR000182">
    <property type="entry name" value="GNAT_dom"/>
</dbReference>
<dbReference type="PANTHER" id="PTHR43792">
    <property type="entry name" value="GNAT FAMILY, PUTATIVE (AFU_ORTHOLOGUE AFUA_3G00765)-RELATED-RELATED"/>
    <property type="match status" value="1"/>
</dbReference>
<dbReference type="Pfam" id="PF13302">
    <property type="entry name" value="Acetyltransf_3"/>
    <property type="match status" value="1"/>
</dbReference>
<organism evidence="2 3">
    <name type="scientific">Shewanella subflava</name>
    <dbReference type="NCBI Taxonomy" id="2986476"/>
    <lineage>
        <taxon>Bacteria</taxon>
        <taxon>Pseudomonadati</taxon>
        <taxon>Pseudomonadota</taxon>
        <taxon>Gammaproteobacteria</taxon>
        <taxon>Alteromonadales</taxon>
        <taxon>Shewanellaceae</taxon>
        <taxon>Shewanella</taxon>
    </lineage>
</organism>
<reference evidence="2" key="1">
    <citation type="submission" date="2022-10" db="EMBL/GenBank/DDBJ databases">
        <title>Shewanella flava sp. nov, isolated from the estuary of the Fenhe River into the Yellow River.</title>
        <authorList>
            <person name="Li Y."/>
        </authorList>
    </citation>
    <scope>NUCLEOTIDE SEQUENCE</scope>
    <source>
        <strain evidence="2">FYR11-62</strain>
    </source>
</reference>